<dbReference type="PANTHER" id="PTHR43744">
    <property type="entry name" value="ABC TRANSPORTER PERMEASE PROTEIN MG189-RELATED-RELATED"/>
    <property type="match status" value="1"/>
</dbReference>
<feature type="transmembrane region" description="Helical" evidence="7">
    <location>
        <begin position="32"/>
        <end position="54"/>
    </location>
</feature>
<evidence type="ECO:0000256" key="1">
    <source>
        <dbReference type="ARBA" id="ARBA00004651"/>
    </source>
</evidence>
<dbReference type="SUPFAM" id="SSF161098">
    <property type="entry name" value="MetI-like"/>
    <property type="match status" value="1"/>
</dbReference>
<keyword evidence="5 7" id="KW-1133">Transmembrane helix</keyword>
<feature type="transmembrane region" description="Helical" evidence="7">
    <location>
        <begin position="180"/>
        <end position="201"/>
    </location>
</feature>
<feature type="transmembrane region" description="Helical" evidence="7">
    <location>
        <begin position="101"/>
        <end position="120"/>
    </location>
</feature>
<keyword evidence="3" id="KW-1003">Cell membrane</keyword>
<feature type="transmembrane region" description="Helical" evidence="7">
    <location>
        <begin position="299"/>
        <end position="322"/>
    </location>
</feature>
<comment type="subcellular location">
    <subcellularLocation>
        <location evidence="1 7">Cell membrane</location>
        <topology evidence="1 7">Multi-pass membrane protein</topology>
    </subcellularLocation>
</comment>
<evidence type="ECO:0000256" key="7">
    <source>
        <dbReference type="RuleBase" id="RU363032"/>
    </source>
</evidence>
<gene>
    <name evidence="9" type="ORF">L1F29_09285</name>
</gene>
<dbReference type="InterPro" id="IPR035906">
    <property type="entry name" value="MetI-like_sf"/>
</dbReference>
<evidence type="ECO:0000256" key="6">
    <source>
        <dbReference type="ARBA" id="ARBA00023136"/>
    </source>
</evidence>
<feature type="transmembrane region" description="Helical" evidence="7">
    <location>
        <begin position="233"/>
        <end position="252"/>
    </location>
</feature>
<keyword evidence="10" id="KW-1185">Reference proteome</keyword>
<dbReference type="InterPro" id="IPR000515">
    <property type="entry name" value="MetI-like"/>
</dbReference>
<evidence type="ECO:0000313" key="10">
    <source>
        <dbReference type="Proteomes" id="UP001057877"/>
    </source>
</evidence>
<dbReference type="PANTHER" id="PTHR43744:SF8">
    <property type="entry name" value="SN-GLYCEROL-3-PHOSPHATE TRANSPORT SYSTEM PERMEASE PROTEIN UGPE"/>
    <property type="match status" value="1"/>
</dbReference>
<sequence length="337" mass="38330">MQSQGKESGYRINYKFNKQDFLMIQFEKQKTWVWVIFRTLLIIGICYAILYPILLKLSVAFKSQEDIYVPNIIWLPHHVTLTNLKYAFDIMNYPVTLLHTFLLSSSTMILQTVAAALAGYGFARLSFRGSSFLFILVIMTILIPPQTLMVPLYLHFKEFDVLGLVQLFTGKSGINLINTYWPALVMSMTANGLKSGLYIYIFRQFFKGMPKEIEEAALIDGCGVFRTFFRVMLPNAVPALVTVMLFAFVWQWNDTFMTATFMNQSHVMSMEITMLGSNTEKTLAALLGGDPNAKIDPRYLSMIVDSGILLAIAPLIILYLFVQRFFVESVERTGVVG</sequence>
<name>A0ABY5SDF4_9BACL</name>
<accession>A0ABY5SDF4</accession>
<protein>
    <submittedName>
        <fullName evidence="9">Carbohydrate ABC transporter permease</fullName>
    </submittedName>
</protein>
<organism evidence="9 10">
    <name type="scientific">Paenibacillus spongiae</name>
    <dbReference type="NCBI Taxonomy" id="2909671"/>
    <lineage>
        <taxon>Bacteria</taxon>
        <taxon>Bacillati</taxon>
        <taxon>Bacillota</taxon>
        <taxon>Bacilli</taxon>
        <taxon>Bacillales</taxon>
        <taxon>Paenibacillaceae</taxon>
        <taxon>Paenibacillus</taxon>
    </lineage>
</organism>
<keyword evidence="2 7" id="KW-0813">Transport</keyword>
<keyword evidence="6 7" id="KW-0472">Membrane</keyword>
<evidence type="ECO:0000256" key="5">
    <source>
        <dbReference type="ARBA" id="ARBA00022989"/>
    </source>
</evidence>
<evidence type="ECO:0000313" key="9">
    <source>
        <dbReference type="EMBL" id="UVI31986.1"/>
    </source>
</evidence>
<feature type="domain" description="ABC transmembrane type-1" evidence="8">
    <location>
        <begin position="97"/>
        <end position="321"/>
    </location>
</feature>
<dbReference type="EMBL" id="CP091430">
    <property type="protein sequence ID" value="UVI31986.1"/>
    <property type="molecule type" value="Genomic_DNA"/>
</dbReference>
<dbReference type="Gene3D" id="1.10.3720.10">
    <property type="entry name" value="MetI-like"/>
    <property type="match status" value="1"/>
</dbReference>
<reference evidence="9" key="1">
    <citation type="submission" date="2022-01" db="EMBL/GenBank/DDBJ databases">
        <title>Paenibacillus spongiae sp. nov., isolated from marine sponge.</title>
        <authorList>
            <person name="Li Z."/>
            <person name="Zhang M."/>
        </authorList>
    </citation>
    <scope>NUCLEOTIDE SEQUENCE</scope>
    <source>
        <strain evidence="9">PHS-Z3</strain>
    </source>
</reference>
<evidence type="ECO:0000256" key="3">
    <source>
        <dbReference type="ARBA" id="ARBA00022475"/>
    </source>
</evidence>
<evidence type="ECO:0000256" key="2">
    <source>
        <dbReference type="ARBA" id="ARBA00022448"/>
    </source>
</evidence>
<evidence type="ECO:0000256" key="4">
    <source>
        <dbReference type="ARBA" id="ARBA00022692"/>
    </source>
</evidence>
<proteinExistence type="inferred from homology"/>
<evidence type="ECO:0000259" key="8">
    <source>
        <dbReference type="PROSITE" id="PS50928"/>
    </source>
</evidence>
<keyword evidence="4 7" id="KW-0812">Transmembrane</keyword>
<feature type="transmembrane region" description="Helical" evidence="7">
    <location>
        <begin position="132"/>
        <end position="154"/>
    </location>
</feature>
<dbReference type="Proteomes" id="UP001057877">
    <property type="component" value="Chromosome"/>
</dbReference>
<comment type="similarity">
    <text evidence="7">Belongs to the binding-protein-dependent transport system permease family.</text>
</comment>
<dbReference type="PROSITE" id="PS50928">
    <property type="entry name" value="ABC_TM1"/>
    <property type="match status" value="1"/>
</dbReference>
<dbReference type="CDD" id="cd06261">
    <property type="entry name" value="TM_PBP2"/>
    <property type="match status" value="1"/>
</dbReference>
<dbReference type="Pfam" id="PF00528">
    <property type="entry name" value="BPD_transp_1"/>
    <property type="match status" value="1"/>
</dbReference>